<evidence type="ECO:0000313" key="2">
    <source>
        <dbReference type="Proteomes" id="UP001629235"/>
    </source>
</evidence>
<reference evidence="1 2" key="1">
    <citation type="journal article" date="2024" name="Chem. Sci.">
        <title>Discovery of megapolipeptins by genome mining of a Burkholderiales bacteria collection.</title>
        <authorList>
            <person name="Paulo B.S."/>
            <person name="Recchia M.J.J."/>
            <person name="Lee S."/>
            <person name="Fergusson C.H."/>
            <person name="Romanowski S.B."/>
            <person name="Hernandez A."/>
            <person name="Krull N."/>
            <person name="Liu D.Y."/>
            <person name="Cavanagh H."/>
            <person name="Bos A."/>
            <person name="Gray C.A."/>
            <person name="Murphy B.T."/>
            <person name="Linington R.G."/>
            <person name="Eustaquio A.S."/>
        </authorList>
    </citation>
    <scope>NUCLEOTIDE SEQUENCE [LARGE SCALE GENOMIC DNA]</scope>
    <source>
        <strain evidence="1 2">RL18-126-BIB-B</strain>
    </source>
</reference>
<accession>A0ACC7NB74</accession>
<dbReference type="Proteomes" id="UP001629235">
    <property type="component" value="Unassembled WGS sequence"/>
</dbReference>
<comment type="caution">
    <text evidence="1">The sequence shown here is derived from an EMBL/GenBank/DDBJ whole genome shotgun (WGS) entry which is preliminary data.</text>
</comment>
<name>A0ACC7NB74_9BURK</name>
<keyword evidence="2" id="KW-1185">Reference proteome</keyword>
<dbReference type="EMBL" id="JAQQDW010000026">
    <property type="protein sequence ID" value="MFM0104763.1"/>
    <property type="molecule type" value="Genomic_DNA"/>
</dbReference>
<sequence length="50" mass="5465">MQEGATWPAKAHNLIGLIGREAAEGGRVTLIDRAQPNARRLPLVEQRFGV</sequence>
<protein>
    <submittedName>
        <fullName evidence="1">Uncharacterized protein</fullName>
    </submittedName>
</protein>
<gene>
    <name evidence="1" type="ORF">PQR01_15075</name>
</gene>
<proteinExistence type="predicted"/>
<organism evidence="1 2">
    <name type="scientific">Paraburkholderia rhynchosiae</name>
    <dbReference type="NCBI Taxonomy" id="487049"/>
    <lineage>
        <taxon>Bacteria</taxon>
        <taxon>Pseudomonadati</taxon>
        <taxon>Pseudomonadota</taxon>
        <taxon>Betaproteobacteria</taxon>
        <taxon>Burkholderiales</taxon>
        <taxon>Burkholderiaceae</taxon>
        <taxon>Paraburkholderia</taxon>
    </lineage>
</organism>
<evidence type="ECO:0000313" key="1">
    <source>
        <dbReference type="EMBL" id="MFM0104763.1"/>
    </source>
</evidence>